<dbReference type="InterPro" id="IPR000980">
    <property type="entry name" value="SH2"/>
</dbReference>
<keyword evidence="5" id="KW-1185">Reference proteome</keyword>
<dbReference type="SMART" id="SM00252">
    <property type="entry name" value="SH2"/>
    <property type="match status" value="2"/>
</dbReference>
<comment type="caution">
    <text evidence="4">The sequence shown here is derived from an EMBL/GenBank/DDBJ whole genome shotgun (WGS) entry which is preliminary data.</text>
</comment>
<feature type="region of interest" description="Disordered" evidence="2">
    <location>
        <begin position="133"/>
        <end position="159"/>
    </location>
</feature>
<dbReference type="PANTHER" id="PTHR45818:SF3">
    <property type="entry name" value="PROTEIN VAV"/>
    <property type="match status" value="1"/>
</dbReference>
<dbReference type="GO" id="GO:0005737">
    <property type="term" value="C:cytoplasm"/>
    <property type="evidence" value="ECO:0007669"/>
    <property type="project" value="TreeGrafter"/>
</dbReference>
<dbReference type="PANTHER" id="PTHR45818">
    <property type="entry name" value="PROTEIN VAV"/>
    <property type="match status" value="1"/>
</dbReference>
<dbReference type="Gene3D" id="1.10.533.10">
    <property type="entry name" value="Death Domain, Fas"/>
    <property type="match status" value="2"/>
</dbReference>
<dbReference type="InterPro" id="IPR036860">
    <property type="entry name" value="SH2_dom_sf"/>
</dbReference>
<dbReference type="Gene3D" id="3.30.505.10">
    <property type="entry name" value="SH2 domain"/>
    <property type="match status" value="2"/>
</dbReference>
<reference evidence="4" key="1">
    <citation type="journal article" date="2023" name="G3 (Bethesda)">
        <title>Whole genome assembly and annotation of the endangered Caribbean coral Acropora cervicornis.</title>
        <authorList>
            <person name="Selwyn J.D."/>
            <person name="Vollmer S.V."/>
        </authorList>
    </citation>
    <scope>NUCLEOTIDE SEQUENCE</scope>
    <source>
        <strain evidence="4">K2</strain>
    </source>
</reference>
<dbReference type="Pfam" id="PF00017">
    <property type="entry name" value="SH2"/>
    <property type="match status" value="2"/>
</dbReference>
<dbReference type="SUPFAM" id="SSF47986">
    <property type="entry name" value="DEATH domain"/>
    <property type="match status" value="2"/>
</dbReference>
<name>A0AAD9Q0F2_ACRCE</name>
<dbReference type="CDD" id="cd00173">
    <property type="entry name" value="SH2"/>
    <property type="match status" value="2"/>
</dbReference>
<reference evidence="4" key="2">
    <citation type="journal article" date="2023" name="Science">
        <title>Genomic signatures of disease resistance in endangered staghorn corals.</title>
        <authorList>
            <person name="Vollmer S.V."/>
            <person name="Selwyn J.D."/>
            <person name="Despard B.A."/>
            <person name="Roesel C.L."/>
        </authorList>
    </citation>
    <scope>NUCLEOTIDE SEQUENCE</scope>
    <source>
        <strain evidence="4">K2</strain>
    </source>
</reference>
<dbReference type="SMART" id="SM00005">
    <property type="entry name" value="DEATH"/>
    <property type="match status" value="2"/>
</dbReference>
<dbReference type="AlphaFoldDB" id="A0AAD9Q0F2"/>
<dbReference type="Proteomes" id="UP001249851">
    <property type="component" value="Unassembled WGS sequence"/>
</dbReference>
<feature type="domain" description="SH2" evidence="3">
    <location>
        <begin position="269"/>
        <end position="364"/>
    </location>
</feature>
<dbReference type="InterPro" id="IPR000488">
    <property type="entry name" value="Death_dom"/>
</dbReference>
<evidence type="ECO:0000313" key="5">
    <source>
        <dbReference type="Proteomes" id="UP001249851"/>
    </source>
</evidence>
<dbReference type="InterPro" id="IPR011029">
    <property type="entry name" value="DEATH-like_dom_sf"/>
</dbReference>
<dbReference type="GO" id="GO:0005085">
    <property type="term" value="F:guanyl-nucleotide exchange factor activity"/>
    <property type="evidence" value="ECO:0007669"/>
    <property type="project" value="TreeGrafter"/>
</dbReference>
<gene>
    <name evidence="4" type="ORF">P5673_026650</name>
</gene>
<keyword evidence="1" id="KW-0727">SH2 domain</keyword>
<evidence type="ECO:0000256" key="2">
    <source>
        <dbReference type="SAM" id="MobiDB-lite"/>
    </source>
</evidence>
<feature type="domain" description="SH2" evidence="3">
    <location>
        <begin position="719"/>
        <end position="814"/>
    </location>
</feature>
<proteinExistence type="predicted"/>
<evidence type="ECO:0000259" key="3">
    <source>
        <dbReference type="PROSITE" id="PS50001"/>
    </source>
</evidence>
<dbReference type="GO" id="GO:0007165">
    <property type="term" value="P:signal transduction"/>
    <property type="evidence" value="ECO:0007669"/>
    <property type="project" value="InterPro"/>
</dbReference>
<sequence length="843" mass="94994">MVLFIREIDDSTLERLPPKVKDFDWELQNEFSKSLNPRKESGYDWRTVASRMGFSKIIPKLEKMENPTFELFGECTETTTKMLLGILVDIKRSDVLDDILKVYYPKSLAKFSTQESLKGGDSCASSLSWPLEHSGNESSLDEAGASRGRLGPQESQEAEEDFLSDESEKFWVNIPGDYEQKKLTHFVQAAKNQCPKEMQQGNVEKFLCRICKIDFGQLTRNDSYVTLNDFLVLVALFGPFKPGPDGCLQKMYDLMTNSLSKRQGKKESWFAGNMDETEAANLLVDQPPGHFLIRISSSRACEGVFVLAVNTSDNGVVQIRIERDLKESTLLLADKKFPDLMSIVEALRNDVLLENCSQLLTNPCPGLPLNALFTGYEKATGRRVLEESLFFADRNIKLCDYGIQISLASESQSFMKRKLADDKAVETSEDLDSCVGEEDRLPCQSALAIKWREMELSQKLILNHLPPKVKDFSWEIQNEFSKSLNPPKKSGCDWRKVASRLDFSKIIPELEKKENPTIELLRECTETTTEMLLRILVEMGRSDVLDDILKSLDEGHPKLLARFSTQESLNDSFASSLFLPLQHSGDKSVSDETDLSTATLVPQECDEAGESFLSDESQNFWVNIAGDNEQKKWPDFFQAARNCCPTEMQRGNMENFLCKILKIDYGQLPRNDRHVTRNGFLELVALFGPFKPGPDGCLQKMCDLMKDSTSRQGANRESWFAGNMDGTEAANFLGAQSPGHFLVRISSSRSHEGVFVLAVKTRDDGVVQIRIERDLQHNTLLLAGKTFPDLMSIVSALRKDVLLENCRQLLINPCPGLPLNALFTGYESATGRRRGRGRGKRPR</sequence>
<dbReference type="SUPFAM" id="SSF55550">
    <property type="entry name" value="SH2 domain"/>
    <property type="match status" value="2"/>
</dbReference>
<evidence type="ECO:0000313" key="4">
    <source>
        <dbReference type="EMBL" id="KAK2552328.1"/>
    </source>
</evidence>
<dbReference type="EMBL" id="JARQWQ010000088">
    <property type="protein sequence ID" value="KAK2552328.1"/>
    <property type="molecule type" value="Genomic_DNA"/>
</dbReference>
<dbReference type="PROSITE" id="PS50001">
    <property type="entry name" value="SH2"/>
    <property type="match status" value="2"/>
</dbReference>
<protein>
    <recommendedName>
        <fullName evidence="3">SH2 domain-containing protein</fullName>
    </recommendedName>
</protein>
<accession>A0AAD9Q0F2</accession>
<organism evidence="4 5">
    <name type="scientific">Acropora cervicornis</name>
    <name type="common">Staghorn coral</name>
    <dbReference type="NCBI Taxonomy" id="6130"/>
    <lineage>
        <taxon>Eukaryota</taxon>
        <taxon>Metazoa</taxon>
        <taxon>Cnidaria</taxon>
        <taxon>Anthozoa</taxon>
        <taxon>Hexacorallia</taxon>
        <taxon>Scleractinia</taxon>
        <taxon>Astrocoeniina</taxon>
        <taxon>Acroporidae</taxon>
        <taxon>Acropora</taxon>
    </lineage>
</organism>
<dbReference type="Pfam" id="PF00531">
    <property type="entry name" value="Death"/>
    <property type="match status" value="1"/>
</dbReference>
<evidence type="ECO:0000256" key="1">
    <source>
        <dbReference type="PROSITE-ProRule" id="PRU00191"/>
    </source>
</evidence>